<protein>
    <submittedName>
        <fullName evidence="2">Uncharacterized protein</fullName>
    </submittedName>
</protein>
<feature type="compositionally biased region" description="Low complexity" evidence="1">
    <location>
        <begin position="214"/>
        <end position="224"/>
    </location>
</feature>
<proteinExistence type="predicted"/>
<dbReference type="Proteomes" id="UP000603940">
    <property type="component" value="Unassembled WGS sequence"/>
</dbReference>
<comment type="caution">
    <text evidence="2">The sequence shown here is derived from an EMBL/GenBank/DDBJ whole genome shotgun (WGS) entry which is preliminary data.</text>
</comment>
<name>A0ABR7R200_9PROT</name>
<accession>A0ABR7R200</accession>
<keyword evidence="3" id="KW-1185">Reference proteome</keyword>
<dbReference type="RefSeq" id="WP_187776888.1">
    <property type="nucleotide sequence ID" value="NZ_JACTUZ010000003.1"/>
</dbReference>
<gene>
    <name evidence="2" type="ORF">IBL25_02055</name>
</gene>
<feature type="compositionally biased region" description="Pro residues" evidence="1">
    <location>
        <begin position="225"/>
        <end position="237"/>
    </location>
</feature>
<organism evidence="2 3">
    <name type="scientific">Pseudoroseomonas ludipueritiae</name>
    <dbReference type="NCBI Taxonomy" id="198093"/>
    <lineage>
        <taxon>Bacteria</taxon>
        <taxon>Pseudomonadati</taxon>
        <taxon>Pseudomonadota</taxon>
        <taxon>Alphaproteobacteria</taxon>
        <taxon>Acetobacterales</taxon>
        <taxon>Acetobacteraceae</taxon>
        <taxon>Pseudoroseomonas</taxon>
    </lineage>
</organism>
<sequence length="366" mass="39864">MPDQTLPSGWGFRRLLMHFCDQAVRGGTPVLELGPDLAALASDMGLPTTEPVLQELGMQVERLGAAKLSVSWHKEQDLALFDARGQRRRPGAEWRPRIRLSGRFHASLMEHAVPLDRQIITALAAEALALDAHGWVRHVRHHQPAGQTTTVPWPELHRRFGSPEQEHQHFRAAFEDALRMVFAADDTISLASDDDGVTVGALMSEAEADRGGERQPQQEPAAPVQAPPPAARPPAPRNTPDSPAPRGGGGNAAPVSSPHGLSQPIGLRSHVTGLSGVVWLRRGGSDEPVVIGVTPGARFEPDRMTVLMLEPLVMQINGGLYEAEFNKVSAWIMVNRDLIDLVWNGEITSLEEATSRVRKTPASGWR</sequence>
<evidence type="ECO:0000313" key="3">
    <source>
        <dbReference type="Proteomes" id="UP000603940"/>
    </source>
</evidence>
<evidence type="ECO:0000256" key="1">
    <source>
        <dbReference type="SAM" id="MobiDB-lite"/>
    </source>
</evidence>
<feature type="region of interest" description="Disordered" evidence="1">
    <location>
        <begin position="207"/>
        <end position="267"/>
    </location>
</feature>
<reference evidence="2 3" key="1">
    <citation type="journal article" date="2009" name="Int. J. Syst. Evol. Microbiol.">
        <title>Transfer of Teichococcus ludipueritiae and Muricoccus roseus to the genus Roseomonas, as Roseomonas ludipueritiae comb. nov. and Roseomonas rosea comb. nov., respectively, and emended description of the genus Roseomonas.</title>
        <authorList>
            <person name="Sanchez-Porro C."/>
            <person name="Gallego V."/>
            <person name="Busse H.J."/>
            <person name="Kampfer P."/>
            <person name="Ventosa A."/>
        </authorList>
    </citation>
    <scope>NUCLEOTIDE SEQUENCE [LARGE SCALE GENOMIC DNA]</scope>
    <source>
        <strain evidence="2 3">DSM 14915</strain>
    </source>
</reference>
<evidence type="ECO:0000313" key="2">
    <source>
        <dbReference type="EMBL" id="MBC9175727.1"/>
    </source>
</evidence>
<dbReference type="EMBL" id="JACTUZ010000003">
    <property type="protein sequence ID" value="MBC9175727.1"/>
    <property type="molecule type" value="Genomic_DNA"/>
</dbReference>